<dbReference type="AlphaFoldDB" id="A0A0F9R9X5"/>
<organism evidence="1">
    <name type="scientific">marine sediment metagenome</name>
    <dbReference type="NCBI Taxonomy" id="412755"/>
    <lineage>
        <taxon>unclassified sequences</taxon>
        <taxon>metagenomes</taxon>
        <taxon>ecological metagenomes</taxon>
    </lineage>
</organism>
<gene>
    <name evidence="1" type="ORF">LCGC14_0620570</name>
</gene>
<protein>
    <submittedName>
        <fullName evidence="1">Uncharacterized protein</fullName>
    </submittedName>
</protein>
<reference evidence="1" key="1">
    <citation type="journal article" date="2015" name="Nature">
        <title>Complex archaea that bridge the gap between prokaryotes and eukaryotes.</title>
        <authorList>
            <person name="Spang A."/>
            <person name="Saw J.H."/>
            <person name="Jorgensen S.L."/>
            <person name="Zaremba-Niedzwiedzka K."/>
            <person name="Martijn J."/>
            <person name="Lind A.E."/>
            <person name="van Eijk R."/>
            <person name="Schleper C."/>
            <person name="Guy L."/>
            <person name="Ettema T.J."/>
        </authorList>
    </citation>
    <scope>NUCLEOTIDE SEQUENCE</scope>
</reference>
<name>A0A0F9R9X5_9ZZZZ</name>
<accession>A0A0F9R9X5</accession>
<evidence type="ECO:0000313" key="1">
    <source>
        <dbReference type="EMBL" id="KKN51649.1"/>
    </source>
</evidence>
<sequence>MLTKLMIGMLVISIILIIFGAWTLAQPPAYSEVDFLFMKIHLQTICEVRMDVSREECKEMFDDITSHMPDETWDCYEPYRDDWTDLQNGMEIIYCIVEEM</sequence>
<dbReference type="EMBL" id="LAZR01001054">
    <property type="protein sequence ID" value="KKN51649.1"/>
    <property type="molecule type" value="Genomic_DNA"/>
</dbReference>
<comment type="caution">
    <text evidence="1">The sequence shown here is derived from an EMBL/GenBank/DDBJ whole genome shotgun (WGS) entry which is preliminary data.</text>
</comment>
<proteinExistence type="predicted"/>